<comment type="caution">
    <text evidence="3">The sequence shown here is derived from an EMBL/GenBank/DDBJ whole genome shotgun (WGS) entry which is preliminary data.</text>
</comment>
<evidence type="ECO:0000313" key="4">
    <source>
        <dbReference type="Proteomes" id="UP000032544"/>
    </source>
</evidence>
<dbReference type="Proteomes" id="UP000032544">
    <property type="component" value="Unassembled WGS sequence"/>
</dbReference>
<dbReference type="AlphaFoldDB" id="A0A0D8JD73"/>
<keyword evidence="2" id="KW-1133">Transmembrane helix</keyword>
<dbReference type="OrthoDB" id="1454730at2"/>
<feature type="transmembrane region" description="Helical" evidence="2">
    <location>
        <begin position="80"/>
        <end position="100"/>
    </location>
</feature>
<proteinExistence type="predicted"/>
<keyword evidence="2" id="KW-0812">Transmembrane</keyword>
<name>A0A0D8JD73_9BACT</name>
<keyword evidence="4" id="KW-1185">Reference proteome</keyword>
<dbReference type="EMBL" id="JRHC01000001">
    <property type="protein sequence ID" value="KJF44526.1"/>
    <property type="molecule type" value="Genomic_DNA"/>
</dbReference>
<dbReference type="RefSeq" id="WP_045026073.1">
    <property type="nucleotide sequence ID" value="NZ_JRHC01000001.1"/>
</dbReference>
<evidence type="ECO:0000256" key="2">
    <source>
        <dbReference type="SAM" id="Phobius"/>
    </source>
</evidence>
<feature type="region of interest" description="Disordered" evidence="1">
    <location>
        <begin position="19"/>
        <end position="38"/>
    </location>
</feature>
<organism evidence="3 4">
    <name type="scientific">Draconibacterium sediminis</name>
    <dbReference type="NCBI Taxonomy" id="1544798"/>
    <lineage>
        <taxon>Bacteria</taxon>
        <taxon>Pseudomonadati</taxon>
        <taxon>Bacteroidota</taxon>
        <taxon>Bacteroidia</taxon>
        <taxon>Marinilabiliales</taxon>
        <taxon>Prolixibacteraceae</taxon>
        <taxon>Draconibacterium</taxon>
    </lineage>
</organism>
<reference evidence="3 4" key="1">
    <citation type="submission" date="2014-09" db="EMBL/GenBank/DDBJ databases">
        <title>Draft Genome Sequence of Draconibacterium sp. JN14CK-3.</title>
        <authorList>
            <person name="Dong C."/>
            <person name="Lai Q."/>
            <person name="Shao Z."/>
        </authorList>
    </citation>
    <scope>NUCLEOTIDE SEQUENCE [LARGE SCALE GENOMIC DNA]</scope>
    <source>
        <strain evidence="3 4">JN14CK-3</strain>
    </source>
</reference>
<protein>
    <submittedName>
        <fullName evidence="3">Uncharacterized protein</fullName>
    </submittedName>
</protein>
<sequence length="107" mass="12469">MGYNGLGMQRWISTMKPRKYLGRRSKPDGGGGAASVGPEVNSYYHIKKRDFTFLKNKTYSDSYKKELQSKLQEETRINNWKIMMSVAIGLVIVFLIFVYFNDHFDLF</sequence>
<accession>A0A0D8JD73</accession>
<evidence type="ECO:0000313" key="3">
    <source>
        <dbReference type="EMBL" id="KJF44526.1"/>
    </source>
</evidence>
<dbReference type="STRING" id="1544798.LH29_03320"/>
<keyword evidence="2" id="KW-0472">Membrane</keyword>
<evidence type="ECO:0000256" key="1">
    <source>
        <dbReference type="SAM" id="MobiDB-lite"/>
    </source>
</evidence>
<gene>
    <name evidence="3" type="ORF">LH29_03320</name>
</gene>